<protein>
    <submittedName>
        <fullName evidence="1">Uncharacterized protein</fullName>
    </submittedName>
</protein>
<evidence type="ECO:0000313" key="1">
    <source>
        <dbReference type="EMBL" id="MBW0533593.1"/>
    </source>
</evidence>
<gene>
    <name evidence="1" type="ORF">O181_073308</name>
</gene>
<name>A0A9Q3F8W1_9BASI</name>
<evidence type="ECO:0000313" key="2">
    <source>
        <dbReference type="Proteomes" id="UP000765509"/>
    </source>
</evidence>
<reference evidence="1" key="1">
    <citation type="submission" date="2021-03" db="EMBL/GenBank/DDBJ databases">
        <title>Draft genome sequence of rust myrtle Austropuccinia psidii MF-1, a brazilian biotype.</title>
        <authorList>
            <person name="Quecine M.C."/>
            <person name="Pachon D.M.R."/>
            <person name="Bonatelli M.L."/>
            <person name="Correr F.H."/>
            <person name="Franceschini L.M."/>
            <person name="Leite T.F."/>
            <person name="Margarido G.R.A."/>
            <person name="Almeida C.A."/>
            <person name="Ferrarezi J.A."/>
            <person name="Labate C.A."/>
        </authorList>
    </citation>
    <scope>NUCLEOTIDE SEQUENCE</scope>
    <source>
        <strain evidence="1">MF-1</strain>
    </source>
</reference>
<organism evidence="1 2">
    <name type="scientific">Austropuccinia psidii MF-1</name>
    <dbReference type="NCBI Taxonomy" id="1389203"/>
    <lineage>
        <taxon>Eukaryota</taxon>
        <taxon>Fungi</taxon>
        <taxon>Dikarya</taxon>
        <taxon>Basidiomycota</taxon>
        <taxon>Pucciniomycotina</taxon>
        <taxon>Pucciniomycetes</taxon>
        <taxon>Pucciniales</taxon>
        <taxon>Sphaerophragmiaceae</taxon>
        <taxon>Austropuccinia</taxon>
    </lineage>
</organism>
<keyword evidence="2" id="KW-1185">Reference proteome</keyword>
<dbReference type="Proteomes" id="UP000765509">
    <property type="component" value="Unassembled WGS sequence"/>
</dbReference>
<proteinExistence type="predicted"/>
<feature type="non-terminal residue" evidence="1">
    <location>
        <position position="1"/>
    </location>
</feature>
<dbReference type="OrthoDB" id="10602619at2759"/>
<dbReference type="EMBL" id="AVOT02038676">
    <property type="protein sequence ID" value="MBW0533593.1"/>
    <property type="molecule type" value="Genomic_DNA"/>
</dbReference>
<sequence length="71" mass="8244">KSPCDNSPVPVKKIIKARKIRTSGNDQREYLVRFKTQAEDKDKLVAEDAIPDENLDLERFRASRRTEQSNQ</sequence>
<accession>A0A9Q3F8W1</accession>
<comment type="caution">
    <text evidence="1">The sequence shown here is derived from an EMBL/GenBank/DDBJ whole genome shotgun (WGS) entry which is preliminary data.</text>
</comment>
<dbReference type="AlphaFoldDB" id="A0A9Q3F8W1"/>